<evidence type="ECO:0000313" key="1">
    <source>
        <dbReference type="EMBL" id="TBU34223.1"/>
    </source>
</evidence>
<protein>
    <submittedName>
        <fullName evidence="1">Uncharacterized protein</fullName>
    </submittedName>
</protein>
<gene>
    <name evidence="1" type="ORF">BD311DRAFT_747364</name>
</gene>
<dbReference type="EMBL" id="ML143389">
    <property type="protein sequence ID" value="TBU34223.1"/>
    <property type="molecule type" value="Genomic_DNA"/>
</dbReference>
<dbReference type="Proteomes" id="UP000292957">
    <property type="component" value="Unassembled WGS sequence"/>
</dbReference>
<organism evidence="1">
    <name type="scientific">Dichomitus squalens</name>
    <dbReference type="NCBI Taxonomy" id="114155"/>
    <lineage>
        <taxon>Eukaryota</taxon>
        <taxon>Fungi</taxon>
        <taxon>Dikarya</taxon>
        <taxon>Basidiomycota</taxon>
        <taxon>Agaricomycotina</taxon>
        <taxon>Agaricomycetes</taxon>
        <taxon>Polyporales</taxon>
        <taxon>Polyporaceae</taxon>
        <taxon>Dichomitus</taxon>
    </lineage>
</organism>
<name>A0A4V2K1V3_9APHY</name>
<sequence>MTWATALAFTWTHQPSRSRSTSNACFRTACSGAAFPSVVAIDGYSHHPQSPSDLFGSLAYHARLARLEISPRTRNAAGSPMLCLWATSPSPGPSSS</sequence>
<accession>A0A4V2K1V3</accession>
<proteinExistence type="predicted"/>
<reference evidence="1" key="1">
    <citation type="submission" date="2019-01" db="EMBL/GenBank/DDBJ databases">
        <title>Draft genome sequences of three monokaryotic isolates of the white-rot basidiomycete fungus Dichomitus squalens.</title>
        <authorList>
            <consortium name="DOE Joint Genome Institute"/>
            <person name="Lopez S.C."/>
            <person name="Andreopoulos B."/>
            <person name="Pangilinan J."/>
            <person name="Lipzen A."/>
            <person name="Riley R."/>
            <person name="Ahrendt S."/>
            <person name="Ng V."/>
            <person name="Barry K."/>
            <person name="Daum C."/>
            <person name="Grigoriev I.V."/>
            <person name="Hilden K.S."/>
            <person name="Makela M.R."/>
            <person name="de Vries R.P."/>
        </authorList>
    </citation>
    <scope>NUCLEOTIDE SEQUENCE [LARGE SCALE GENOMIC DNA]</scope>
    <source>
        <strain evidence="1">OM18370.1</strain>
    </source>
</reference>
<dbReference type="AlphaFoldDB" id="A0A4V2K1V3"/>